<evidence type="ECO:0000256" key="11">
    <source>
        <dbReference type="ARBA" id="ARBA00022989"/>
    </source>
</evidence>
<keyword evidence="12" id="KW-0902">Two-component regulatory system</keyword>
<keyword evidence="14" id="KW-0175">Coiled coil</keyword>
<dbReference type="InterPro" id="IPR036890">
    <property type="entry name" value="HATPase_C_sf"/>
</dbReference>
<sequence>MPQAEKAMSVIRNLLLPYALKYRLLLVLGLVTVVPFVLVGGMTYYSTYSILQNKIEKGVYKNLRLEREAIEEVFENLNYASKQLALDGKIGDSLQKYMETAGTSEQQMHKRYIDASMTLTNYTNPSLGLMSYYMPSTHEYLFNSLSVDLDANMFSNPVMSKEKNIIFYGPHRTFYRNGNQTVFSVVRELNVEQTIGDLLIPQKPEIQGLAQKTYIYIETNFKLFNKLISSEQYGYQVKHLILDQNEEVLYSEDEKSFPKGYPLSGIPTGAAKEQKDYYMFRDISKAGWSLLAVIDKSAYNQEINQWFRNLLLIGMLTLILSLALGWIIWRMIYKPISHFKEDFRLLANNQFDMQIRYVNIMEYDDLLNKFHFMKERIVELLQEVETKEKNKRHLEVEKLLFQINPHFLHNTLNTIQWIAAMNKQQEIVNLISTFTRVLHYNLAKDGHIVTIHQEVQALRDYLELQQIRYNHKFSVNIQEDAGVEQLQVPRFLLQPLVENAIYHGFRQQDGAIEVSVKLQDENHFLIMVEDNGEGMSLETQQRLLRQDEGEQRKVGLGIGLSYVDQMIRVYYGEPYRLEIVSELGLGTRMMMLLPITMKGAEPQHDQNVNRG</sequence>
<organism evidence="17 18">
    <name type="scientific">Paenibacillus swuensis</name>
    <dbReference type="NCBI Taxonomy" id="1178515"/>
    <lineage>
        <taxon>Bacteria</taxon>
        <taxon>Bacillati</taxon>
        <taxon>Bacillota</taxon>
        <taxon>Bacilli</taxon>
        <taxon>Bacillales</taxon>
        <taxon>Paenibacillaceae</taxon>
        <taxon>Paenibacillus</taxon>
    </lineage>
</organism>
<dbReference type="AlphaFoldDB" id="A0A172TMQ3"/>
<dbReference type="InterPro" id="IPR005467">
    <property type="entry name" value="His_kinase_dom"/>
</dbReference>
<dbReference type="PROSITE" id="PS50109">
    <property type="entry name" value="HIS_KIN"/>
    <property type="match status" value="1"/>
</dbReference>
<evidence type="ECO:0000256" key="14">
    <source>
        <dbReference type="SAM" id="Coils"/>
    </source>
</evidence>
<dbReference type="SMART" id="SM00387">
    <property type="entry name" value="HATPase_c"/>
    <property type="match status" value="1"/>
</dbReference>
<dbReference type="Proteomes" id="UP000076927">
    <property type="component" value="Chromosome"/>
</dbReference>
<dbReference type="STRING" id="1178515.SY83_20310"/>
<dbReference type="EC" id="2.7.13.3" evidence="3"/>
<evidence type="ECO:0000256" key="10">
    <source>
        <dbReference type="ARBA" id="ARBA00022840"/>
    </source>
</evidence>
<dbReference type="Gene3D" id="3.30.565.10">
    <property type="entry name" value="Histidine kinase-like ATPase, C-terminal domain"/>
    <property type="match status" value="1"/>
</dbReference>
<dbReference type="PATRIC" id="fig|1178515.4.peg.4109"/>
<evidence type="ECO:0000313" key="18">
    <source>
        <dbReference type="Proteomes" id="UP000076927"/>
    </source>
</evidence>
<dbReference type="RefSeq" id="WP_068609857.1">
    <property type="nucleotide sequence ID" value="NZ_CP011388.1"/>
</dbReference>
<accession>A0A172TMQ3</accession>
<protein>
    <recommendedName>
        <fullName evidence="3">histidine kinase</fullName>
        <ecNumber evidence="3">2.7.13.3</ecNumber>
    </recommendedName>
</protein>
<keyword evidence="13 15" id="KW-0472">Membrane</keyword>
<reference evidence="17 18" key="1">
    <citation type="submission" date="2015-01" db="EMBL/GenBank/DDBJ databases">
        <title>Paenibacillus swuensis/DY6/whole genome sequencing.</title>
        <authorList>
            <person name="Kim M.K."/>
            <person name="Srinivasan S."/>
            <person name="Lee J.-J."/>
        </authorList>
    </citation>
    <scope>NUCLEOTIDE SEQUENCE [LARGE SCALE GENOMIC DNA]</scope>
    <source>
        <strain evidence="17 18">DY6</strain>
    </source>
</reference>
<keyword evidence="9" id="KW-0418">Kinase</keyword>
<gene>
    <name evidence="17" type="ORF">SY83_20310</name>
</gene>
<dbReference type="Gene3D" id="6.10.340.10">
    <property type="match status" value="1"/>
</dbReference>
<evidence type="ECO:0000256" key="12">
    <source>
        <dbReference type="ARBA" id="ARBA00023012"/>
    </source>
</evidence>
<evidence type="ECO:0000256" key="15">
    <source>
        <dbReference type="SAM" id="Phobius"/>
    </source>
</evidence>
<evidence type="ECO:0000256" key="6">
    <source>
        <dbReference type="ARBA" id="ARBA00022679"/>
    </source>
</evidence>
<dbReference type="OrthoDB" id="9776552at2"/>
<evidence type="ECO:0000256" key="5">
    <source>
        <dbReference type="ARBA" id="ARBA00022553"/>
    </source>
</evidence>
<evidence type="ECO:0000256" key="13">
    <source>
        <dbReference type="ARBA" id="ARBA00023136"/>
    </source>
</evidence>
<dbReference type="PANTHER" id="PTHR34220:SF11">
    <property type="entry name" value="SENSOR PROTEIN KINASE HPTS"/>
    <property type="match status" value="1"/>
</dbReference>
<evidence type="ECO:0000313" key="17">
    <source>
        <dbReference type="EMBL" id="ANE48246.1"/>
    </source>
</evidence>
<dbReference type="InterPro" id="IPR003594">
    <property type="entry name" value="HATPase_dom"/>
</dbReference>
<dbReference type="GO" id="GO:0005886">
    <property type="term" value="C:plasma membrane"/>
    <property type="evidence" value="ECO:0007669"/>
    <property type="project" value="UniProtKB-SubCell"/>
</dbReference>
<feature type="coiled-coil region" evidence="14">
    <location>
        <begin position="363"/>
        <end position="397"/>
    </location>
</feature>
<keyword evidence="8" id="KW-0547">Nucleotide-binding</keyword>
<evidence type="ECO:0000256" key="3">
    <source>
        <dbReference type="ARBA" id="ARBA00012438"/>
    </source>
</evidence>
<dbReference type="EMBL" id="CP011388">
    <property type="protein sequence ID" value="ANE48246.1"/>
    <property type="molecule type" value="Genomic_DNA"/>
</dbReference>
<keyword evidence="4" id="KW-1003">Cell membrane</keyword>
<name>A0A172TMQ3_9BACL</name>
<keyword evidence="18" id="KW-1185">Reference proteome</keyword>
<dbReference type="PANTHER" id="PTHR34220">
    <property type="entry name" value="SENSOR HISTIDINE KINASE YPDA"/>
    <property type="match status" value="1"/>
</dbReference>
<proteinExistence type="predicted"/>
<comment type="subcellular location">
    <subcellularLocation>
        <location evidence="2">Cell membrane</location>
        <topology evidence="2">Multi-pass membrane protein</topology>
    </subcellularLocation>
</comment>
<dbReference type="Pfam" id="PF06580">
    <property type="entry name" value="His_kinase"/>
    <property type="match status" value="1"/>
</dbReference>
<dbReference type="PRINTS" id="PR00344">
    <property type="entry name" value="BCTRLSENSOR"/>
</dbReference>
<evidence type="ECO:0000259" key="16">
    <source>
        <dbReference type="PROSITE" id="PS50109"/>
    </source>
</evidence>
<evidence type="ECO:0000256" key="1">
    <source>
        <dbReference type="ARBA" id="ARBA00000085"/>
    </source>
</evidence>
<feature type="transmembrane region" description="Helical" evidence="15">
    <location>
        <begin position="24"/>
        <end position="45"/>
    </location>
</feature>
<evidence type="ECO:0000256" key="4">
    <source>
        <dbReference type="ARBA" id="ARBA00022475"/>
    </source>
</evidence>
<feature type="transmembrane region" description="Helical" evidence="15">
    <location>
        <begin position="310"/>
        <end position="329"/>
    </location>
</feature>
<evidence type="ECO:0000256" key="7">
    <source>
        <dbReference type="ARBA" id="ARBA00022692"/>
    </source>
</evidence>
<dbReference type="Pfam" id="PF02518">
    <property type="entry name" value="HATPase_c"/>
    <property type="match status" value="1"/>
</dbReference>
<evidence type="ECO:0000256" key="9">
    <source>
        <dbReference type="ARBA" id="ARBA00022777"/>
    </source>
</evidence>
<dbReference type="SUPFAM" id="SSF55874">
    <property type="entry name" value="ATPase domain of HSP90 chaperone/DNA topoisomerase II/histidine kinase"/>
    <property type="match status" value="1"/>
</dbReference>
<evidence type="ECO:0000256" key="8">
    <source>
        <dbReference type="ARBA" id="ARBA00022741"/>
    </source>
</evidence>
<comment type="catalytic activity">
    <reaction evidence="1">
        <text>ATP + protein L-histidine = ADP + protein N-phospho-L-histidine.</text>
        <dbReference type="EC" id="2.7.13.3"/>
    </reaction>
</comment>
<keyword evidence="5" id="KW-0597">Phosphoprotein</keyword>
<keyword evidence="10" id="KW-0067">ATP-binding</keyword>
<dbReference type="GO" id="GO:0005524">
    <property type="term" value="F:ATP binding"/>
    <property type="evidence" value="ECO:0007669"/>
    <property type="project" value="UniProtKB-KW"/>
</dbReference>
<dbReference type="GO" id="GO:0000155">
    <property type="term" value="F:phosphorelay sensor kinase activity"/>
    <property type="evidence" value="ECO:0007669"/>
    <property type="project" value="InterPro"/>
</dbReference>
<keyword evidence="6" id="KW-0808">Transferase</keyword>
<keyword evidence="11 15" id="KW-1133">Transmembrane helix</keyword>
<evidence type="ECO:0000256" key="2">
    <source>
        <dbReference type="ARBA" id="ARBA00004651"/>
    </source>
</evidence>
<feature type="domain" description="Histidine kinase" evidence="16">
    <location>
        <begin position="492"/>
        <end position="597"/>
    </location>
</feature>
<dbReference type="InterPro" id="IPR004358">
    <property type="entry name" value="Sig_transdc_His_kin-like_C"/>
</dbReference>
<dbReference type="InterPro" id="IPR050640">
    <property type="entry name" value="Bact_2-comp_sensor_kinase"/>
</dbReference>
<keyword evidence="7 15" id="KW-0812">Transmembrane</keyword>
<dbReference type="KEGG" id="pswu:SY83_20310"/>
<dbReference type="InterPro" id="IPR010559">
    <property type="entry name" value="Sig_transdc_His_kin_internal"/>
</dbReference>